<dbReference type="PRINTS" id="PR00368">
    <property type="entry name" value="FADPNR"/>
</dbReference>
<dbReference type="EMBL" id="MCFK01002716">
    <property type="protein sequence ID" value="RKF63211.1"/>
    <property type="molecule type" value="Genomic_DNA"/>
</dbReference>
<feature type="domain" description="FAD/NAD(P)-binding" evidence="4">
    <location>
        <begin position="60"/>
        <end position="360"/>
    </location>
</feature>
<dbReference type="InterPro" id="IPR036188">
    <property type="entry name" value="FAD/NAD-bd_sf"/>
</dbReference>
<dbReference type="SUPFAM" id="SSF51905">
    <property type="entry name" value="FAD/NAD(P)-binding domain"/>
    <property type="match status" value="1"/>
</dbReference>
<dbReference type="InterPro" id="IPR050097">
    <property type="entry name" value="Ferredoxin-NADP_redctase_2"/>
</dbReference>
<dbReference type="PANTHER" id="PTHR48105">
    <property type="entry name" value="THIOREDOXIN REDUCTASE 1-RELATED-RELATED"/>
    <property type="match status" value="1"/>
</dbReference>
<proteinExistence type="inferred from homology"/>
<gene>
    <name evidence="5" type="ORF">OnM2_027014</name>
</gene>
<evidence type="ECO:0000259" key="4">
    <source>
        <dbReference type="Pfam" id="PF07992"/>
    </source>
</evidence>
<dbReference type="OrthoDB" id="10260355at2759"/>
<evidence type="ECO:0000313" key="5">
    <source>
        <dbReference type="EMBL" id="RKF63211.1"/>
    </source>
</evidence>
<sequence length="410" mass="45572">MVFFFPSLFPNFSCNMIINTSKSLMLVCFLFLSLGSNVSSTFLKKHSTTIKNIELSKTQYDVVIVGGGPAGLSALSSLARVRRSAILIDSGEYRNAETRESHDVIGSDGEAPWLFRSRAREQILRYPTVSLQNETVTSIVRYGNGSSFITTVSSGRKYKSRKIILATGIKDILPKTPGVKEAWGRGMYWCVWCDSWEHRDQSLGIIASLPNIIGTIYQVTTLNKDIIAFVNGTDTEANQAFLNATTPSWQKNMAKLRVAIENRTIESIERLQDGSTVRNETSGEEYDIFRVNLQDGTQIERGAFLMSFPKCQRSYLGSKIGVQLIDERIQVDPSNMRAALGVWGIGDANSDGTTNILHALYSGKKASVYAHIELATENAASRVLKRSESEIFQDMDNDLENLWASLKDTT</sequence>
<dbReference type="GO" id="GO:0016491">
    <property type="term" value="F:oxidoreductase activity"/>
    <property type="evidence" value="ECO:0007669"/>
    <property type="project" value="UniProtKB-KW"/>
</dbReference>
<evidence type="ECO:0000313" key="6">
    <source>
        <dbReference type="Proteomes" id="UP000286134"/>
    </source>
</evidence>
<keyword evidence="2" id="KW-0285">Flavoprotein</keyword>
<dbReference type="SMR" id="A0A420I0M5"/>
<name>A0A420I0M5_9PEZI</name>
<evidence type="ECO:0000256" key="2">
    <source>
        <dbReference type="ARBA" id="ARBA00022630"/>
    </source>
</evidence>
<comment type="caution">
    <text evidence="5">The sequence shown here is derived from an EMBL/GenBank/DDBJ whole genome shotgun (WGS) entry which is preliminary data.</text>
</comment>
<keyword evidence="6" id="KW-1185">Reference proteome</keyword>
<dbReference type="Proteomes" id="UP000286134">
    <property type="component" value="Unassembled WGS sequence"/>
</dbReference>
<dbReference type="InterPro" id="IPR023753">
    <property type="entry name" value="FAD/NAD-binding_dom"/>
</dbReference>
<dbReference type="PRINTS" id="PR00469">
    <property type="entry name" value="PNDRDTASEII"/>
</dbReference>
<dbReference type="STRING" id="212602.A0A420I0M5"/>
<dbReference type="GO" id="GO:0097237">
    <property type="term" value="P:cellular response to toxic substance"/>
    <property type="evidence" value="ECO:0007669"/>
    <property type="project" value="UniProtKB-ARBA"/>
</dbReference>
<reference evidence="5 6" key="1">
    <citation type="journal article" date="2018" name="BMC Genomics">
        <title>Comparative genome analyses reveal sequence features reflecting distinct modes of host-adaptation between dicot and monocot powdery mildew.</title>
        <authorList>
            <person name="Wu Y."/>
            <person name="Ma X."/>
            <person name="Pan Z."/>
            <person name="Kale S.D."/>
            <person name="Song Y."/>
            <person name="King H."/>
            <person name="Zhang Q."/>
            <person name="Presley C."/>
            <person name="Deng X."/>
            <person name="Wei C.I."/>
            <person name="Xiao S."/>
        </authorList>
    </citation>
    <scope>NUCLEOTIDE SEQUENCE [LARGE SCALE GENOMIC DNA]</scope>
    <source>
        <strain evidence="5">UMSG2</strain>
    </source>
</reference>
<keyword evidence="3" id="KW-0560">Oxidoreductase</keyword>
<comment type="similarity">
    <text evidence="1">Belongs to the class-II pyridine nucleotide-disulfide oxidoreductase family.</text>
</comment>
<dbReference type="AlphaFoldDB" id="A0A420I0M5"/>
<dbReference type="Pfam" id="PF07992">
    <property type="entry name" value="Pyr_redox_2"/>
    <property type="match status" value="1"/>
</dbReference>
<dbReference type="Gene3D" id="3.50.50.60">
    <property type="entry name" value="FAD/NAD(P)-binding domain"/>
    <property type="match status" value="2"/>
</dbReference>
<evidence type="ECO:0000256" key="1">
    <source>
        <dbReference type="ARBA" id="ARBA00009333"/>
    </source>
</evidence>
<evidence type="ECO:0000256" key="3">
    <source>
        <dbReference type="ARBA" id="ARBA00023002"/>
    </source>
</evidence>
<organism evidence="5 6">
    <name type="scientific">Erysiphe neolycopersici</name>
    <dbReference type="NCBI Taxonomy" id="212602"/>
    <lineage>
        <taxon>Eukaryota</taxon>
        <taxon>Fungi</taxon>
        <taxon>Dikarya</taxon>
        <taxon>Ascomycota</taxon>
        <taxon>Pezizomycotina</taxon>
        <taxon>Leotiomycetes</taxon>
        <taxon>Erysiphales</taxon>
        <taxon>Erysiphaceae</taxon>
        <taxon>Erysiphe</taxon>
    </lineage>
</organism>
<accession>A0A420I0M5</accession>
<protein>
    <submittedName>
        <fullName evidence="5">Putative thioredoxin reductase</fullName>
    </submittedName>
</protein>